<dbReference type="InterPro" id="IPR026444">
    <property type="entry name" value="Secre_tail"/>
</dbReference>
<reference evidence="3 4" key="1">
    <citation type="submission" date="2018-06" db="EMBL/GenBank/DDBJ databases">
        <title>Genomic Encyclopedia of Type Strains, Phase III (KMG-III): the genomes of soil and plant-associated and newly described type strains.</title>
        <authorList>
            <person name="Whitman W."/>
        </authorList>
    </citation>
    <scope>NUCLEOTIDE SEQUENCE [LARGE SCALE GENOMIC DNA]</scope>
    <source>
        <strain evidence="3 4">CGMCC 1.12504</strain>
    </source>
</reference>
<feature type="domain" description="Secretion system C-terminal sorting" evidence="2">
    <location>
        <begin position="402"/>
        <end position="475"/>
    </location>
</feature>
<keyword evidence="1" id="KW-0732">Signal</keyword>
<comment type="caution">
    <text evidence="3">The sequence shown here is derived from an EMBL/GenBank/DDBJ whole genome shotgun (WGS) entry which is preliminary data.</text>
</comment>
<dbReference type="EMBL" id="QLSV01000011">
    <property type="protein sequence ID" value="RAR47172.1"/>
    <property type="molecule type" value="Genomic_DNA"/>
</dbReference>
<name>A0A328WLF5_9FLAO</name>
<dbReference type="InterPro" id="IPR013431">
    <property type="entry name" value="Delta_60_rpt"/>
</dbReference>
<accession>A0A328WLF5</accession>
<dbReference type="Pfam" id="PF17164">
    <property type="entry name" value="DUF5122"/>
    <property type="match status" value="6"/>
</dbReference>
<dbReference type="Pfam" id="PF18962">
    <property type="entry name" value="Por_Secre_tail"/>
    <property type="match status" value="1"/>
</dbReference>
<protein>
    <submittedName>
        <fullName evidence="3">Putative delta-60 repeat protein/predicted secreted protein (Por secretion system target)</fullName>
    </submittedName>
</protein>
<dbReference type="Proteomes" id="UP000249518">
    <property type="component" value="Unassembled WGS sequence"/>
</dbReference>
<evidence type="ECO:0000313" key="4">
    <source>
        <dbReference type="Proteomes" id="UP000249518"/>
    </source>
</evidence>
<keyword evidence="4" id="KW-1185">Reference proteome</keyword>
<dbReference type="Gene3D" id="2.80.10.50">
    <property type="match status" value="3"/>
</dbReference>
<sequence length="476" mass="51412">MERKITLLYLLFLPFYALAQLGTIDPNFAIGTGAGITFTQKRVETIVQQPDGKLLLGGWFSEFNGTESRRIVRLNLDGSVDTSFNVGQGFNGTSPYVNAIALQPDGKILVGGNFLDYQGVTRHRIARLNPDGSLDTGFNPLTGFDSDVNSIALQPDGKIVVGGIFSKFDWLNQGGIDRQAIARLNSDGSLDTSFDSATGFTSNAGQNRVHTVIVQPNGKILCAGLFTAYKSVSRILLARLNEDASLDTTFDAGNNFSLVFGFYGEAWETVLLPNGQIITAGNFRHTGANNKAIVKLNSDGSVDTSLALDLSNVTAFAVQSDGKILASAGGPYTFRRYLENGAVDTSFPETSFNDWARHCIVQNDGNIVIGGWFSYNPSGLMRVVGDTPNLSLSDAAINTVKIYPNPATDILYIDSSEIPNFSQATLILVDVQGRKVSEHLLSNGVTPIIINYLPKGLYIATLNMEKAQLTKKIVIQ</sequence>
<dbReference type="RefSeq" id="WP_112086660.1">
    <property type="nucleotide sequence ID" value="NZ_QLSV01000011.1"/>
</dbReference>
<evidence type="ECO:0000313" key="3">
    <source>
        <dbReference type="EMBL" id="RAR47172.1"/>
    </source>
</evidence>
<evidence type="ECO:0000259" key="2">
    <source>
        <dbReference type="Pfam" id="PF18962"/>
    </source>
</evidence>
<dbReference type="OrthoDB" id="9805017at2"/>
<proteinExistence type="predicted"/>
<organism evidence="3 4">
    <name type="scientific">Flavobacterium lacus</name>
    <dbReference type="NCBI Taxonomy" id="1353778"/>
    <lineage>
        <taxon>Bacteria</taxon>
        <taxon>Pseudomonadati</taxon>
        <taxon>Bacteroidota</taxon>
        <taxon>Flavobacteriia</taxon>
        <taxon>Flavobacteriales</taxon>
        <taxon>Flavobacteriaceae</taxon>
        <taxon>Flavobacterium</taxon>
    </lineage>
</organism>
<dbReference type="AlphaFoldDB" id="A0A328WLF5"/>
<dbReference type="SUPFAM" id="SSF63829">
    <property type="entry name" value="Calcium-dependent phosphotriesterase"/>
    <property type="match status" value="2"/>
</dbReference>
<evidence type="ECO:0000256" key="1">
    <source>
        <dbReference type="ARBA" id="ARBA00022729"/>
    </source>
</evidence>
<dbReference type="NCBIfam" id="TIGR04183">
    <property type="entry name" value="Por_Secre_tail"/>
    <property type="match status" value="1"/>
</dbReference>
<gene>
    <name evidence="3" type="ORF">B0I10_11182</name>
</gene>
<dbReference type="NCBIfam" id="TIGR02608">
    <property type="entry name" value="delta_60_rpt"/>
    <property type="match status" value="6"/>
</dbReference>